<dbReference type="RefSeq" id="WP_101521612.1">
    <property type="nucleotide sequence ID" value="NZ_PKLZ01000008.1"/>
</dbReference>
<evidence type="ECO:0000313" key="4">
    <source>
        <dbReference type="Proteomes" id="UP000234845"/>
    </source>
</evidence>
<evidence type="ECO:0000256" key="1">
    <source>
        <dbReference type="SAM" id="Coils"/>
    </source>
</evidence>
<keyword evidence="2" id="KW-0732">Signal</keyword>
<name>A0A2N5Y1U6_9GAMM</name>
<feature type="chain" id="PRO_5014698048" description="Secreted protein" evidence="2">
    <location>
        <begin position="23"/>
        <end position="130"/>
    </location>
</feature>
<feature type="signal peptide" evidence="2">
    <location>
        <begin position="1"/>
        <end position="22"/>
    </location>
</feature>
<keyword evidence="1" id="KW-0175">Coiled coil</keyword>
<organism evidence="3 4">
    <name type="scientific">Kineobactrum sediminis</name>
    <dbReference type="NCBI Taxonomy" id="1905677"/>
    <lineage>
        <taxon>Bacteria</taxon>
        <taxon>Pseudomonadati</taxon>
        <taxon>Pseudomonadota</taxon>
        <taxon>Gammaproteobacteria</taxon>
        <taxon>Cellvibrionales</taxon>
        <taxon>Halieaceae</taxon>
        <taxon>Kineobactrum</taxon>
    </lineage>
</organism>
<protein>
    <recommendedName>
        <fullName evidence="5">Secreted protein</fullName>
    </recommendedName>
</protein>
<evidence type="ECO:0008006" key="5">
    <source>
        <dbReference type="Google" id="ProtNLM"/>
    </source>
</evidence>
<accession>A0A2N5Y1U6</accession>
<keyword evidence="4" id="KW-1185">Reference proteome</keyword>
<proteinExistence type="predicted"/>
<comment type="caution">
    <text evidence="3">The sequence shown here is derived from an EMBL/GenBank/DDBJ whole genome shotgun (WGS) entry which is preliminary data.</text>
</comment>
<dbReference type="OrthoDB" id="5975812at2"/>
<dbReference type="AlphaFoldDB" id="A0A2N5Y1U6"/>
<sequence length="130" mass="14508">MKFVFIVFPLAVWVLFASQASADDRPGHFRGEPSATLEEAFANLESYNARLRDTLDSGEVQGDDFNQIHLLTYTLENALERIESELEMLEESLEEIHIGSERGEPGRIDENAADYFSRADSLLKAAGGAR</sequence>
<feature type="coiled-coil region" evidence="1">
    <location>
        <begin position="72"/>
        <end position="99"/>
    </location>
</feature>
<dbReference type="EMBL" id="PKLZ01000008">
    <property type="protein sequence ID" value="PLW82360.1"/>
    <property type="molecule type" value="Genomic_DNA"/>
</dbReference>
<dbReference type="InterPro" id="IPR046634">
    <property type="entry name" value="DUF6746"/>
</dbReference>
<evidence type="ECO:0000313" key="3">
    <source>
        <dbReference type="EMBL" id="PLW82360.1"/>
    </source>
</evidence>
<dbReference type="Pfam" id="PF20531">
    <property type="entry name" value="DUF6746"/>
    <property type="match status" value="1"/>
</dbReference>
<gene>
    <name evidence="3" type="ORF">CWI75_11385</name>
</gene>
<dbReference type="Proteomes" id="UP000234845">
    <property type="component" value="Unassembled WGS sequence"/>
</dbReference>
<evidence type="ECO:0000256" key="2">
    <source>
        <dbReference type="SAM" id="SignalP"/>
    </source>
</evidence>
<reference evidence="4" key="1">
    <citation type="submission" date="2017-11" db="EMBL/GenBank/DDBJ databases">
        <title>The draft genome sequence of Chromatocurvus sp. F02.</title>
        <authorList>
            <person name="Du Z.-J."/>
            <person name="Chang Y.-Q."/>
        </authorList>
    </citation>
    <scope>NUCLEOTIDE SEQUENCE [LARGE SCALE GENOMIC DNA]</scope>
    <source>
        <strain evidence="4">F02</strain>
    </source>
</reference>